<feature type="repeat" description="ANK" evidence="3">
    <location>
        <begin position="73"/>
        <end position="110"/>
    </location>
</feature>
<dbReference type="CDD" id="cd03716">
    <property type="entry name" value="SOCS_ASB_like"/>
    <property type="match status" value="1"/>
</dbReference>
<organism evidence="6 7">
    <name type="scientific">Patella caerulea</name>
    <name type="common">Rayed Mediterranean limpet</name>
    <dbReference type="NCBI Taxonomy" id="87958"/>
    <lineage>
        <taxon>Eukaryota</taxon>
        <taxon>Metazoa</taxon>
        <taxon>Spiralia</taxon>
        <taxon>Lophotrochozoa</taxon>
        <taxon>Mollusca</taxon>
        <taxon>Gastropoda</taxon>
        <taxon>Patellogastropoda</taxon>
        <taxon>Patelloidea</taxon>
        <taxon>Patellidae</taxon>
        <taxon>Patella</taxon>
    </lineage>
</organism>
<dbReference type="InterPro" id="IPR001496">
    <property type="entry name" value="SOCS_box"/>
</dbReference>
<feature type="repeat" description="ANK" evidence="3">
    <location>
        <begin position="245"/>
        <end position="277"/>
    </location>
</feature>
<keyword evidence="1" id="KW-0677">Repeat</keyword>
<feature type="repeat" description="ANK" evidence="3">
    <location>
        <begin position="278"/>
        <end position="310"/>
    </location>
</feature>
<feature type="domain" description="SOCS box" evidence="5">
    <location>
        <begin position="745"/>
        <end position="784"/>
    </location>
</feature>
<feature type="repeat" description="ANK" evidence="3">
    <location>
        <begin position="311"/>
        <end position="344"/>
    </location>
</feature>
<evidence type="ECO:0000259" key="5">
    <source>
        <dbReference type="SMART" id="SM00969"/>
    </source>
</evidence>
<keyword evidence="2 3" id="KW-0040">ANK repeat</keyword>
<dbReference type="Pfam" id="PF07525">
    <property type="entry name" value="SOCS_box"/>
    <property type="match status" value="1"/>
</dbReference>
<proteinExistence type="predicted"/>
<gene>
    <name evidence="6" type="ORF">SNE40_005517</name>
</gene>
<feature type="region of interest" description="Disordered" evidence="4">
    <location>
        <begin position="843"/>
        <end position="875"/>
    </location>
</feature>
<dbReference type="Gene3D" id="1.10.750.20">
    <property type="entry name" value="SOCS box"/>
    <property type="match status" value="1"/>
</dbReference>
<dbReference type="Pfam" id="PF12796">
    <property type="entry name" value="Ank_2"/>
    <property type="match status" value="4"/>
</dbReference>
<dbReference type="SMART" id="SM00248">
    <property type="entry name" value="ANK"/>
    <property type="match status" value="15"/>
</dbReference>
<dbReference type="InterPro" id="IPR002110">
    <property type="entry name" value="Ankyrin_rpt"/>
</dbReference>
<name>A0AAN8Q4R6_PATCE</name>
<evidence type="ECO:0000256" key="2">
    <source>
        <dbReference type="ARBA" id="ARBA00023043"/>
    </source>
</evidence>
<sequence>MDSGCWCASFQAVREGETETLKYLVSFPNLCVSSEQGETILMLACRKQNLETVSILLQHHKVKAIINKISRGEGLSALHLSIQFGQSETTCLPFVMALVEAGADVNISSREMMSPSCMSAYRGFASVLAYLIDHGADINTVDQTGCTVLHHIVTKPNACVILQKLIIAGIQINLQNRFGETPLYLATLSNNEGAVNMLLETNDSCVDLGDRKGVTPLMLAAMQNEIKIIKLLLQHGACVNKQDGRGRTSLYLAVENNFITVHVLLQMDGCDVNLSDNKGKSSLMLAVQNYNTELIKCLLQYGADINQQDDLGRTSLYLAVENNNFIAVHVLLQMDGCDVNLSDNKGKSPFMLAVQNSNTELIKCLLQHNADVNKQDGRGRSAVYYCLQICRDEYCWKNNSIEIMQLLECFGAEFKTQNRGNKLLRHVLKHSDDYFQHLVESNKVDVDDLDKNGDNILHYLARCSITFPCFGTFLTDDRIDINHINSMGNTPLMVAAVLYNTPYMHALLKRGCSTNISNIYGHTVLHLSIIGFVKLIHDDYDYTEWDSELLTVILSKDIDVNAQDKDGQTALMLATKLGDYNLVKRLCGAGADCKLLDKFGKSMAHYLNFRGISDVKLCKYIIEICGVNITDTTGKTMMDVAMEFIENYNLTDAFELISYLIAANYCFQNRGQNRQNMMFMVPIWDPLSGRINSHRKLLYESGAERVDIVSKLPFKEDEYGAYGDNDAQTIRCISKESEFHSFCNNICLKSLCRRIIRHHLGPNIQDKVTQLKIPLTVQNFILLKCSLEDKYFNLETEDSDDDDNDYCNMCLQCDPDEFYFDLYDSEHYYDSHGCDTCTSLSSSPHTSSLSLSPSPPSSQCSSTFSLLSSPSPPSS</sequence>
<feature type="repeat" description="ANK" evidence="3">
    <location>
        <begin position="345"/>
        <end position="377"/>
    </location>
</feature>
<evidence type="ECO:0000256" key="1">
    <source>
        <dbReference type="ARBA" id="ARBA00022737"/>
    </source>
</evidence>
<evidence type="ECO:0000256" key="4">
    <source>
        <dbReference type="SAM" id="MobiDB-lite"/>
    </source>
</evidence>
<keyword evidence="7" id="KW-1185">Reference proteome</keyword>
<feature type="repeat" description="ANK" evidence="3">
    <location>
        <begin position="212"/>
        <end position="244"/>
    </location>
</feature>
<evidence type="ECO:0000313" key="6">
    <source>
        <dbReference type="EMBL" id="KAK6187511.1"/>
    </source>
</evidence>
<dbReference type="PRINTS" id="PR01415">
    <property type="entry name" value="ANKYRIN"/>
</dbReference>
<dbReference type="PROSITE" id="PS50088">
    <property type="entry name" value="ANK_REPEAT"/>
    <property type="match status" value="9"/>
</dbReference>
<dbReference type="PROSITE" id="PS50297">
    <property type="entry name" value="ANK_REP_REGION"/>
    <property type="match status" value="5"/>
</dbReference>
<dbReference type="InterPro" id="IPR036770">
    <property type="entry name" value="Ankyrin_rpt-contain_sf"/>
</dbReference>
<dbReference type="SMART" id="SM00969">
    <property type="entry name" value="SOCS_box"/>
    <property type="match status" value="1"/>
</dbReference>
<evidence type="ECO:0000313" key="7">
    <source>
        <dbReference type="Proteomes" id="UP001347796"/>
    </source>
</evidence>
<feature type="repeat" description="ANK" evidence="3">
    <location>
        <begin position="566"/>
        <end position="598"/>
    </location>
</feature>
<feature type="compositionally biased region" description="Low complexity" evidence="4">
    <location>
        <begin position="843"/>
        <end position="869"/>
    </location>
</feature>
<feature type="repeat" description="ANK" evidence="3">
    <location>
        <begin position="111"/>
        <end position="143"/>
    </location>
</feature>
<comment type="caution">
    <text evidence="6">The sequence shown here is derived from an EMBL/GenBank/DDBJ whole genome shotgun (WGS) entry which is preliminary data.</text>
</comment>
<dbReference type="PANTHER" id="PTHR24171">
    <property type="entry name" value="ANKYRIN REPEAT DOMAIN-CONTAINING PROTEIN 39-RELATED"/>
    <property type="match status" value="1"/>
</dbReference>
<dbReference type="SUPFAM" id="SSF48403">
    <property type="entry name" value="Ankyrin repeat"/>
    <property type="match status" value="2"/>
</dbReference>
<dbReference type="Proteomes" id="UP001347796">
    <property type="component" value="Unassembled WGS sequence"/>
</dbReference>
<dbReference type="Pfam" id="PF00023">
    <property type="entry name" value="Ank"/>
    <property type="match status" value="1"/>
</dbReference>
<dbReference type="Gene3D" id="1.25.40.20">
    <property type="entry name" value="Ankyrin repeat-containing domain"/>
    <property type="match status" value="4"/>
</dbReference>
<evidence type="ECO:0000256" key="3">
    <source>
        <dbReference type="PROSITE-ProRule" id="PRU00023"/>
    </source>
</evidence>
<dbReference type="EMBL" id="JAZGQO010000004">
    <property type="protein sequence ID" value="KAK6187511.1"/>
    <property type="molecule type" value="Genomic_DNA"/>
</dbReference>
<reference evidence="6 7" key="1">
    <citation type="submission" date="2024-01" db="EMBL/GenBank/DDBJ databases">
        <title>The genome of the rayed Mediterranean limpet Patella caerulea (Linnaeus, 1758).</title>
        <authorList>
            <person name="Anh-Thu Weber A."/>
            <person name="Halstead-Nussloch G."/>
        </authorList>
    </citation>
    <scope>NUCLEOTIDE SEQUENCE [LARGE SCALE GENOMIC DNA]</scope>
    <source>
        <strain evidence="6">AATW-2023a</strain>
        <tissue evidence="6">Whole specimen</tissue>
    </source>
</reference>
<feature type="repeat" description="ANK" evidence="3">
    <location>
        <begin position="487"/>
        <end position="519"/>
    </location>
</feature>
<dbReference type="AlphaFoldDB" id="A0AAN8Q4R6"/>
<protein>
    <recommendedName>
        <fullName evidence="5">SOCS box domain-containing protein</fullName>
    </recommendedName>
</protein>
<accession>A0AAN8Q4R6</accession>